<organism evidence="4">
    <name type="scientific">marine sediment metagenome</name>
    <dbReference type="NCBI Taxonomy" id="412755"/>
    <lineage>
        <taxon>unclassified sequences</taxon>
        <taxon>metagenomes</taxon>
        <taxon>ecological metagenomes</taxon>
    </lineage>
</organism>
<evidence type="ECO:0000256" key="1">
    <source>
        <dbReference type="ARBA" id="ARBA00022679"/>
    </source>
</evidence>
<feature type="domain" description="Carbohydrate kinase FGGY N-terminal" evidence="3">
    <location>
        <begin position="4"/>
        <end position="247"/>
    </location>
</feature>
<dbReference type="AlphaFoldDB" id="X1I3K2"/>
<dbReference type="GO" id="GO:0016301">
    <property type="term" value="F:kinase activity"/>
    <property type="evidence" value="ECO:0007669"/>
    <property type="project" value="UniProtKB-KW"/>
</dbReference>
<reference evidence="4" key="1">
    <citation type="journal article" date="2014" name="Front. Microbiol.">
        <title>High frequency of phylogenetically diverse reductive dehalogenase-homologous genes in deep subseafloor sedimentary metagenomes.</title>
        <authorList>
            <person name="Kawai M."/>
            <person name="Futagami T."/>
            <person name="Toyoda A."/>
            <person name="Takaki Y."/>
            <person name="Nishi S."/>
            <person name="Hori S."/>
            <person name="Arai W."/>
            <person name="Tsubouchi T."/>
            <person name="Morono Y."/>
            <person name="Uchiyama I."/>
            <person name="Ito T."/>
            <person name="Fujiyama A."/>
            <person name="Inagaki F."/>
            <person name="Takami H."/>
        </authorList>
    </citation>
    <scope>NUCLEOTIDE SEQUENCE</scope>
    <source>
        <strain evidence="4">Expedition CK06-06</strain>
    </source>
</reference>
<name>X1I3K2_9ZZZZ</name>
<comment type="caution">
    <text evidence="4">The sequence shown here is derived from an EMBL/GenBank/DDBJ whole genome shotgun (WGS) entry which is preliminary data.</text>
</comment>
<proteinExistence type="predicted"/>
<dbReference type="PANTHER" id="PTHR43095">
    <property type="entry name" value="SUGAR KINASE"/>
    <property type="match status" value="1"/>
</dbReference>
<dbReference type="InterPro" id="IPR018484">
    <property type="entry name" value="FGGY_N"/>
</dbReference>
<dbReference type="Pfam" id="PF00370">
    <property type="entry name" value="FGGY_N"/>
    <property type="match status" value="1"/>
</dbReference>
<dbReference type="PANTHER" id="PTHR43095:SF5">
    <property type="entry name" value="XYLULOSE KINASE"/>
    <property type="match status" value="1"/>
</dbReference>
<dbReference type="SUPFAM" id="SSF53067">
    <property type="entry name" value="Actin-like ATPase domain"/>
    <property type="match status" value="1"/>
</dbReference>
<evidence type="ECO:0000256" key="2">
    <source>
        <dbReference type="ARBA" id="ARBA00022777"/>
    </source>
</evidence>
<feature type="non-terminal residue" evidence="4">
    <location>
        <position position="264"/>
    </location>
</feature>
<evidence type="ECO:0000313" key="4">
    <source>
        <dbReference type="EMBL" id="GAH63890.1"/>
    </source>
</evidence>
<evidence type="ECO:0000259" key="3">
    <source>
        <dbReference type="Pfam" id="PF00370"/>
    </source>
</evidence>
<gene>
    <name evidence="4" type="ORF">S03H2_48363</name>
</gene>
<protein>
    <recommendedName>
        <fullName evidence="3">Carbohydrate kinase FGGY N-terminal domain-containing protein</fullName>
    </recommendedName>
</protein>
<dbReference type="Gene3D" id="3.30.420.40">
    <property type="match status" value="1"/>
</dbReference>
<dbReference type="InterPro" id="IPR043129">
    <property type="entry name" value="ATPase_NBD"/>
</dbReference>
<keyword evidence="2" id="KW-0418">Kinase</keyword>
<dbReference type="InterPro" id="IPR050406">
    <property type="entry name" value="FGGY_Carb_Kinase"/>
</dbReference>
<keyword evidence="1" id="KW-0808">Transferase</keyword>
<dbReference type="GO" id="GO:0005975">
    <property type="term" value="P:carbohydrate metabolic process"/>
    <property type="evidence" value="ECO:0007669"/>
    <property type="project" value="InterPro"/>
</dbReference>
<dbReference type="EMBL" id="BARU01030487">
    <property type="protein sequence ID" value="GAH63890.1"/>
    <property type="molecule type" value="Genomic_DNA"/>
</dbReference>
<sequence>MSYYLLGIDLGTSGVRAGIFHGDGSCLAAAARTYTIETPSPGRAEQYPRVWWISACESIKEALDTAGLSGKNITGISFSGQMHGTVLLDRDGSPVVPAIIWADTRSADDCRECEEIIDKERLGKITMNRIFPGTQAATLHWLKKHEKETWQKVRRVLTPKDYLRYRMCGLFNTEPSDASGTLLFDVGLREWSKEILDVLGIPVEYMPFVVNSDQHIGETEGMEDSAGIPDGVSVVMGGGDQPCAALGNGVIDEGAMLVTIGTGG</sequence>
<accession>X1I3K2</accession>